<dbReference type="SUPFAM" id="SSF81606">
    <property type="entry name" value="PP2C-like"/>
    <property type="match status" value="1"/>
</dbReference>
<dbReference type="Pfam" id="PF07228">
    <property type="entry name" value="SpoIIE"/>
    <property type="match status" value="1"/>
</dbReference>
<name>A0AA44DGJ6_STRE0</name>
<accession>A0AA44DGJ6</accession>
<sequence>MPDAGALRLPAEGESSCGDAWALEVAPEDGTVSAAVADGLGHGPAAAEAAEIAAEVFRRSPGLPLPRLMRALHEALRSTRGAAVGLLRRTPDGAVEHCAVGNVRAYVVGHDGVLHRFGAQPGVVGWNMPDPVVRRLPDARGGTLLLHSDGVDGGWERSPAPELTRLPAPLLPVVLAHGHRTVRDDVAVLAVAPVPRAR</sequence>
<dbReference type="RefSeq" id="WP_168439890.1">
    <property type="nucleotide sequence ID" value="NZ_JAMCDO010000001.1"/>
</dbReference>
<dbReference type="PANTHER" id="PTHR35801:SF1">
    <property type="entry name" value="PHOSPHOSERINE PHOSPHATASE RSBX"/>
    <property type="match status" value="1"/>
</dbReference>
<feature type="domain" description="PPM-type phosphatase" evidence="1">
    <location>
        <begin position="2"/>
        <end position="193"/>
    </location>
</feature>
<dbReference type="EMBL" id="JAAXOU010000212">
    <property type="protein sequence ID" value="NKY15716.1"/>
    <property type="molecule type" value="Genomic_DNA"/>
</dbReference>
<reference evidence="2 3" key="1">
    <citation type="submission" date="2020-04" db="EMBL/GenBank/DDBJ databases">
        <title>MicrobeNet Type strains.</title>
        <authorList>
            <person name="Nicholson A.C."/>
        </authorList>
    </citation>
    <scope>NUCLEOTIDE SEQUENCE [LARGE SCALE GENOMIC DNA]</scope>
    <source>
        <strain evidence="2 3">DSM 40738</strain>
    </source>
</reference>
<evidence type="ECO:0000313" key="3">
    <source>
        <dbReference type="Proteomes" id="UP000570003"/>
    </source>
</evidence>
<evidence type="ECO:0000313" key="2">
    <source>
        <dbReference type="EMBL" id="NKY15716.1"/>
    </source>
</evidence>
<dbReference type="InterPro" id="IPR036457">
    <property type="entry name" value="PPM-type-like_dom_sf"/>
</dbReference>
<protein>
    <submittedName>
        <fullName evidence="2">SpoIIE family protein phosphatase</fullName>
    </submittedName>
</protein>
<dbReference type="PANTHER" id="PTHR35801">
    <property type="entry name" value="PHOSPHOSERINE PHOSPHATASE RSBX"/>
    <property type="match status" value="1"/>
</dbReference>
<organism evidence="2 3">
    <name type="scientific">Streptomyces somaliensis (strain ATCC 33201 / DSM 40738 / JCM 12659 / KCTC 9044 / NCTC 11332 / NRRL B-12077 / IP 733)</name>
    <dbReference type="NCBI Taxonomy" id="1134445"/>
    <lineage>
        <taxon>Bacteria</taxon>
        <taxon>Bacillati</taxon>
        <taxon>Actinomycetota</taxon>
        <taxon>Actinomycetes</taxon>
        <taxon>Kitasatosporales</taxon>
        <taxon>Streptomycetaceae</taxon>
        <taxon>Streptomyces</taxon>
    </lineage>
</organism>
<comment type="caution">
    <text evidence="2">The sequence shown here is derived from an EMBL/GenBank/DDBJ whole genome shotgun (WGS) entry which is preliminary data.</text>
</comment>
<proteinExistence type="predicted"/>
<keyword evidence="3" id="KW-1185">Reference proteome</keyword>
<dbReference type="SMART" id="SM00331">
    <property type="entry name" value="PP2C_SIG"/>
    <property type="match status" value="1"/>
</dbReference>
<dbReference type="InterPro" id="IPR039248">
    <property type="entry name" value="Ptase_RsbX"/>
</dbReference>
<gene>
    <name evidence="2" type="ORF">HGA06_16625</name>
</gene>
<dbReference type="InterPro" id="IPR001932">
    <property type="entry name" value="PPM-type_phosphatase-like_dom"/>
</dbReference>
<dbReference type="Proteomes" id="UP000570003">
    <property type="component" value="Unassembled WGS sequence"/>
</dbReference>
<dbReference type="Gene3D" id="3.60.40.10">
    <property type="entry name" value="PPM-type phosphatase domain"/>
    <property type="match status" value="1"/>
</dbReference>
<evidence type="ECO:0000259" key="1">
    <source>
        <dbReference type="SMART" id="SM00331"/>
    </source>
</evidence>
<dbReference type="AlphaFoldDB" id="A0AA44DGJ6"/>